<sequence>MHVLDAAAQTVHTYPGGAESLAPRIGVSAGILRNKVNVNNTTNHLTLAEANEIMSATGDHRILQALAQEHGYVLARIDVGAGDDRTVVHHLLDLGMAEGELSRTIHDALADNVITCNEMNAIAAAGHANQAALIGLINRLRAAAKPGQVAR</sequence>
<organism evidence="1 2">
    <name type="scientific">Luteibacter flocculans</name>
    <dbReference type="NCBI Taxonomy" id="2780091"/>
    <lineage>
        <taxon>Bacteria</taxon>
        <taxon>Pseudomonadati</taxon>
        <taxon>Pseudomonadota</taxon>
        <taxon>Gammaproteobacteria</taxon>
        <taxon>Lysobacterales</taxon>
        <taxon>Rhodanobacteraceae</taxon>
        <taxon>Luteibacter</taxon>
    </lineage>
</organism>
<dbReference type="RefSeq" id="WP_250340118.1">
    <property type="nucleotide sequence ID" value="NZ_CP063231.1"/>
</dbReference>
<protein>
    <submittedName>
        <fullName evidence="1">Phage regulatory CII family protein</fullName>
    </submittedName>
</protein>
<proteinExistence type="predicted"/>
<dbReference type="InterPro" id="IPR009679">
    <property type="entry name" value="Phage_186_CII-like"/>
</dbReference>
<accession>A0ABY4T3V5</accession>
<evidence type="ECO:0000313" key="1">
    <source>
        <dbReference type="EMBL" id="URL59597.1"/>
    </source>
</evidence>
<dbReference type="Proteomes" id="UP001056681">
    <property type="component" value="Chromosome"/>
</dbReference>
<dbReference type="Pfam" id="PF06892">
    <property type="entry name" value="Phage_CP76"/>
    <property type="match status" value="1"/>
</dbReference>
<reference evidence="1" key="1">
    <citation type="submission" date="2020-10" db="EMBL/GenBank/DDBJ databases">
        <title>Whole-genome sequence of Luteibacter sp. EIF3.</title>
        <authorList>
            <person name="Friedrich I."/>
            <person name="Hertel R."/>
            <person name="Daniel R."/>
        </authorList>
    </citation>
    <scope>NUCLEOTIDE SEQUENCE</scope>
    <source>
        <strain evidence="1">EIF3</strain>
    </source>
</reference>
<gene>
    <name evidence="1" type="ORF">IM816_05735</name>
</gene>
<evidence type="ECO:0000313" key="2">
    <source>
        <dbReference type="Proteomes" id="UP001056681"/>
    </source>
</evidence>
<keyword evidence="2" id="KW-1185">Reference proteome</keyword>
<name>A0ABY4T3V5_9GAMM</name>
<dbReference type="EMBL" id="CP063231">
    <property type="protein sequence ID" value="URL59597.1"/>
    <property type="molecule type" value="Genomic_DNA"/>
</dbReference>